<keyword evidence="4" id="KW-0687">Ribonucleoprotein</keyword>
<dbReference type="InterPro" id="IPR004044">
    <property type="entry name" value="KH_dom_type_2"/>
</dbReference>
<evidence type="ECO:0000256" key="6">
    <source>
        <dbReference type="PROSITE-ProRule" id="PRU00118"/>
    </source>
</evidence>
<accession>S9V1J3</accession>
<dbReference type="GO" id="GO:0022627">
    <property type="term" value="C:cytosolic small ribosomal subunit"/>
    <property type="evidence" value="ECO:0007669"/>
    <property type="project" value="TreeGrafter"/>
</dbReference>
<dbReference type="InterPro" id="IPR015946">
    <property type="entry name" value="KH_dom-like_a/b"/>
</dbReference>
<evidence type="ECO:0000256" key="5">
    <source>
        <dbReference type="ARBA" id="ARBA00035408"/>
    </source>
</evidence>
<dbReference type="InterPro" id="IPR005703">
    <property type="entry name" value="Ribosomal_uS3_euk/arc"/>
</dbReference>
<keyword evidence="2 6" id="KW-0694">RNA-binding</keyword>
<name>S9V1J3_9TRYP</name>
<dbReference type="FunFam" id="3.30.1140.32:FF:000011">
    <property type="entry name" value="40S ribosomal protein S3"/>
    <property type="match status" value="1"/>
</dbReference>
<evidence type="ECO:0000256" key="4">
    <source>
        <dbReference type="ARBA" id="ARBA00023274"/>
    </source>
</evidence>
<evidence type="ECO:0000256" key="2">
    <source>
        <dbReference type="ARBA" id="ARBA00022884"/>
    </source>
</evidence>
<comment type="caution">
    <text evidence="8">The sequence shown here is derived from an EMBL/GenBank/DDBJ whole genome shotgun (WGS) entry which is preliminary data.</text>
</comment>
<dbReference type="GO" id="GO:0003735">
    <property type="term" value="F:structural constituent of ribosome"/>
    <property type="evidence" value="ECO:0007669"/>
    <property type="project" value="InterPro"/>
</dbReference>
<evidence type="ECO:0000313" key="8">
    <source>
        <dbReference type="EMBL" id="EPY20766.1"/>
    </source>
</evidence>
<dbReference type="InterPro" id="IPR057258">
    <property type="entry name" value="Ribosomal_uS3"/>
</dbReference>
<comment type="similarity">
    <text evidence="1">Belongs to the universal ribosomal protein uS3 family.</text>
</comment>
<dbReference type="PANTHER" id="PTHR11760">
    <property type="entry name" value="30S/40S RIBOSOMAL PROTEIN S3"/>
    <property type="match status" value="1"/>
</dbReference>
<sequence>MGPLSKKRMIVRDGVLYAELFEYLKRELSEEGFAGVEYRVTPARTEIVIRCTKTRDVIGENARRIRELTACIQQRFHYKEDKLQLFADRVEVRGLSAMAQVESLRFKLLGNLQVRRAAMGIIRYVMESGAKGCEVSVGGKVKGQRAKSMTFRDGYMIKSGTAHKTFVDSATRHCYLRAGVIGVSVKIMLPTDPEGVTGPSEALPDVITVVEPKEIRA</sequence>
<dbReference type="Pfam" id="PF07650">
    <property type="entry name" value="KH_2"/>
    <property type="match status" value="1"/>
</dbReference>
<dbReference type="SUPFAM" id="SSF54814">
    <property type="entry name" value="Prokaryotic type KH domain (KH-domain type II)"/>
    <property type="match status" value="1"/>
</dbReference>
<dbReference type="Gene3D" id="3.30.300.20">
    <property type="match status" value="1"/>
</dbReference>
<dbReference type="Pfam" id="PF00189">
    <property type="entry name" value="Ribosomal_S3_C"/>
    <property type="match status" value="1"/>
</dbReference>
<dbReference type="AlphaFoldDB" id="S9V1J3"/>
<dbReference type="EMBL" id="ATMH01008844">
    <property type="protein sequence ID" value="EPY20766.1"/>
    <property type="molecule type" value="Genomic_DNA"/>
</dbReference>
<keyword evidence="9" id="KW-1185">Reference proteome</keyword>
<evidence type="ECO:0000259" key="7">
    <source>
        <dbReference type="PROSITE" id="PS50823"/>
    </source>
</evidence>
<dbReference type="GO" id="GO:0006412">
    <property type="term" value="P:translation"/>
    <property type="evidence" value="ECO:0007669"/>
    <property type="project" value="InterPro"/>
</dbReference>
<evidence type="ECO:0000256" key="1">
    <source>
        <dbReference type="ARBA" id="ARBA00010761"/>
    </source>
</evidence>
<dbReference type="OrthoDB" id="268474at2759"/>
<dbReference type="GO" id="GO:0003723">
    <property type="term" value="F:RNA binding"/>
    <property type="evidence" value="ECO:0007669"/>
    <property type="project" value="UniProtKB-UniRule"/>
</dbReference>
<protein>
    <recommendedName>
        <fullName evidence="5">40S ribosomal protein S3</fullName>
    </recommendedName>
</protein>
<dbReference type="InterPro" id="IPR036419">
    <property type="entry name" value="Ribosomal_S3_C_sf"/>
</dbReference>
<gene>
    <name evidence="8" type="ORF">STCU_08844</name>
</gene>
<dbReference type="InterPro" id="IPR009019">
    <property type="entry name" value="KH_sf_prok-type"/>
</dbReference>
<evidence type="ECO:0000313" key="9">
    <source>
        <dbReference type="Proteomes" id="UP000015354"/>
    </source>
</evidence>
<dbReference type="CDD" id="cd02413">
    <property type="entry name" value="KH-II_40S_S3"/>
    <property type="match status" value="1"/>
</dbReference>
<reference evidence="8 9" key="1">
    <citation type="journal article" date="2013" name="PLoS ONE">
        <title>Predicting the Proteins of Angomonas deanei, Strigomonas culicis and Their Respective Endosymbionts Reveals New Aspects of the Trypanosomatidae Family.</title>
        <authorList>
            <person name="Motta M.C."/>
            <person name="Martins A.C."/>
            <person name="de Souza S.S."/>
            <person name="Catta-Preta C.M."/>
            <person name="Silva R."/>
            <person name="Klein C.C."/>
            <person name="de Almeida L.G."/>
            <person name="de Lima Cunha O."/>
            <person name="Ciapina L.P."/>
            <person name="Brocchi M."/>
            <person name="Colabardini A.C."/>
            <person name="de Araujo Lima B."/>
            <person name="Machado C.R."/>
            <person name="de Almeida Soares C.M."/>
            <person name="Probst C.M."/>
            <person name="de Menezes C.B."/>
            <person name="Thompson C.E."/>
            <person name="Bartholomeu D.C."/>
            <person name="Gradia D.F."/>
            <person name="Pavoni D.P."/>
            <person name="Grisard E.C."/>
            <person name="Fantinatti-Garboggini F."/>
            <person name="Marchini F.K."/>
            <person name="Rodrigues-Luiz G.F."/>
            <person name="Wagner G."/>
            <person name="Goldman G.H."/>
            <person name="Fietto J.L."/>
            <person name="Elias M.C."/>
            <person name="Goldman M.H."/>
            <person name="Sagot M.F."/>
            <person name="Pereira M."/>
            <person name="Stoco P.H."/>
            <person name="de Mendonca-Neto R.P."/>
            <person name="Teixeira S.M."/>
            <person name="Maciel T.E."/>
            <person name="de Oliveira Mendes T.A."/>
            <person name="Urmenyi T.P."/>
            <person name="de Souza W."/>
            <person name="Schenkman S."/>
            <person name="de Vasconcelos A.T."/>
        </authorList>
    </citation>
    <scope>NUCLEOTIDE SEQUENCE [LARGE SCALE GENOMIC DNA]</scope>
</reference>
<dbReference type="Gene3D" id="3.30.1140.32">
    <property type="entry name" value="Ribosomal protein S3, C-terminal domain"/>
    <property type="match status" value="1"/>
</dbReference>
<dbReference type="InterPro" id="IPR001351">
    <property type="entry name" value="Ribosomal_uS3_C"/>
</dbReference>
<dbReference type="GO" id="GO:0005634">
    <property type="term" value="C:nucleus"/>
    <property type="evidence" value="ECO:0007669"/>
    <property type="project" value="TreeGrafter"/>
</dbReference>
<dbReference type="SUPFAM" id="SSF54821">
    <property type="entry name" value="Ribosomal protein S3 C-terminal domain"/>
    <property type="match status" value="1"/>
</dbReference>
<dbReference type="Proteomes" id="UP000015354">
    <property type="component" value="Unassembled WGS sequence"/>
</dbReference>
<feature type="domain" description="KH type-2" evidence="7">
    <location>
        <begin position="20"/>
        <end position="91"/>
    </location>
</feature>
<dbReference type="NCBIfam" id="TIGR01008">
    <property type="entry name" value="uS3_euk_arch"/>
    <property type="match status" value="1"/>
</dbReference>
<dbReference type="PROSITE" id="PS50823">
    <property type="entry name" value="KH_TYPE_2"/>
    <property type="match status" value="1"/>
</dbReference>
<dbReference type="PANTHER" id="PTHR11760:SF32">
    <property type="entry name" value="SMALL RIBOSOMAL SUBUNIT PROTEIN US3"/>
    <property type="match status" value="1"/>
</dbReference>
<dbReference type="FunFam" id="3.30.300.20:FF:000006">
    <property type="entry name" value="40S ribosomal protein S3"/>
    <property type="match status" value="1"/>
</dbReference>
<keyword evidence="3 8" id="KW-0689">Ribosomal protein</keyword>
<evidence type="ECO:0000256" key="3">
    <source>
        <dbReference type="ARBA" id="ARBA00022980"/>
    </source>
</evidence>
<proteinExistence type="inferred from homology"/>
<organism evidence="8 9">
    <name type="scientific">Strigomonas culicis</name>
    <dbReference type="NCBI Taxonomy" id="28005"/>
    <lineage>
        <taxon>Eukaryota</taxon>
        <taxon>Discoba</taxon>
        <taxon>Euglenozoa</taxon>
        <taxon>Kinetoplastea</taxon>
        <taxon>Metakinetoplastina</taxon>
        <taxon>Trypanosomatida</taxon>
        <taxon>Trypanosomatidae</taxon>
        <taxon>Strigomonadinae</taxon>
        <taxon>Strigomonas</taxon>
    </lineage>
</organism>